<gene>
    <name evidence="1" type="ORF">SAMN04515677_101526</name>
</gene>
<name>A0A1G9J772_9FIRM</name>
<evidence type="ECO:0000313" key="2">
    <source>
        <dbReference type="Proteomes" id="UP000199068"/>
    </source>
</evidence>
<reference evidence="1 2" key="1">
    <citation type="submission" date="2016-10" db="EMBL/GenBank/DDBJ databases">
        <authorList>
            <person name="de Groot N.N."/>
        </authorList>
    </citation>
    <scope>NUCLEOTIDE SEQUENCE [LARGE SCALE GENOMIC DNA]</scope>
    <source>
        <strain evidence="1 2">DSM 797</strain>
    </source>
</reference>
<dbReference type="AlphaFoldDB" id="A0A1G9J772"/>
<organism evidence="1 2">
    <name type="scientific">Romboutsia lituseburensis DSM 797</name>
    <dbReference type="NCBI Taxonomy" id="1121325"/>
    <lineage>
        <taxon>Bacteria</taxon>
        <taxon>Bacillati</taxon>
        <taxon>Bacillota</taxon>
        <taxon>Clostridia</taxon>
        <taxon>Peptostreptococcales</taxon>
        <taxon>Peptostreptococcaceae</taxon>
        <taxon>Romboutsia</taxon>
    </lineage>
</organism>
<accession>A0A1G9J772</accession>
<dbReference type="RefSeq" id="WP_092722558.1">
    <property type="nucleotide sequence ID" value="NZ_FNGW01000001.1"/>
</dbReference>
<dbReference type="STRING" id="1121325.SAMN04515677_101526"/>
<evidence type="ECO:0000313" key="1">
    <source>
        <dbReference type="EMBL" id="SDL33063.1"/>
    </source>
</evidence>
<proteinExistence type="predicted"/>
<dbReference type="Proteomes" id="UP000199068">
    <property type="component" value="Unassembled WGS sequence"/>
</dbReference>
<keyword evidence="2" id="KW-1185">Reference proteome</keyword>
<dbReference type="EMBL" id="FNGW01000001">
    <property type="protein sequence ID" value="SDL33063.1"/>
    <property type="molecule type" value="Genomic_DNA"/>
</dbReference>
<sequence>MNDKKKQTVVEMKEANVTGENSNDKVILLGTYPYEDSNYLDNIELVLNRENDESISIKFPYSGYNMQLFIGDFTGDKKSEIMVRGGYGGSGGFEIGVIYTYENGKLIEIFNQESFATNNACTSKFKDNYKVSVNCGKNKYLIDISKRPKEYLDSIYTPNKTVNTSINPYVDAPIGMYPIKEIYNEYYELLIEQRIVGTVNFDTIGVIETVIELLNSKLNVLSKGIFLSNYDERKKH</sequence>
<protein>
    <submittedName>
        <fullName evidence="1">Uncharacterized protein</fullName>
    </submittedName>
</protein>